<sequence length="271" mass="30512">MQKFYKVLCALALVVVTQFVQAGVLKYEIQQPTHQYNPAFPGLDLNNLNLIKVTAVESEFSPEVSISRVEFVFQNASNLIVSNFKKDGNIYRGLVNGAWVYKQVLVEVEVPSQLEPNAQLRTRIMVVENQSFLNNTGFTHGFLTLEAEGALFDVSANPVADTAWLKVDNKGLSMKLYQRATFDHMTGRQGFKIYTNWMGHGERELYINTPFPPSDYGRFKAKAIKIDTHVQPDGEALHMISIDYEDQGGATQSTPFEDLKMHLDQVYPPAA</sequence>
<keyword evidence="1" id="KW-0732">Signal</keyword>
<evidence type="ECO:0000256" key="1">
    <source>
        <dbReference type="SAM" id="SignalP"/>
    </source>
</evidence>
<organism evidence="2 3">
    <name type="scientific">Aliikangiella coralliicola</name>
    <dbReference type="NCBI Taxonomy" id="2592383"/>
    <lineage>
        <taxon>Bacteria</taxon>
        <taxon>Pseudomonadati</taxon>
        <taxon>Pseudomonadota</taxon>
        <taxon>Gammaproteobacteria</taxon>
        <taxon>Oceanospirillales</taxon>
        <taxon>Pleioneaceae</taxon>
        <taxon>Aliikangiella</taxon>
    </lineage>
</organism>
<evidence type="ECO:0000313" key="3">
    <source>
        <dbReference type="Proteomes" id="UP000315439"/>
    </source>
</evidence>
<keyword evidence="3" id="KW-1185">Reference proteome</keyword>
<feature type="signal peptide" evidence="1">
    <location>
        <begin position="1"/>
        <end position="22"/>
    </location>
</feature>
<comment type="caution">
    <text evidence="2">The sequence shown here is derived from an EMBL/GenBank/DDBJ whole genome shotgun (WGS) entry which is preliminary data.</text>
</comment>
<accession>A0A545UGF7</accession>
<dbReference type="RefSeq" id="WP_142893059.1">
    <property type="nucleotide sequence ID" value="NZ_ML660162.1"/>
</dbReference>
<gene>
    <name evidence="2" type="ORF">FLL46_08515</name>
</gene>
<evidence type="ECO:0008006" key="4">
    <source>
        <dbReference type="Google" id="ProtNLM"/>
    </source>
</evidence>
<feature type="chain" id="PRO_5022186441" description="Outer membrane lipoprotein-sorting protein" evidence="1">
    <location>
        <begin position="23"/>
        <end position="271"/>
    </location>
</feature>
<dbReference type="AlphaFoldDB" id="A0A545UGF7"/>
<proteinExistence type="predicted"/>
<reference evidence="2 3" key="1">
    <citation type="submission" date="2019-07" db="EMBL/GenBank/DDBJ databases">
        <title>Draft genome for Aliikangiella sp. M105.</title>
        <authorList>
            <person name="Wang G."/>
        </authorList>
    </citation>
    <scope>NUCLEOTIDE SEQUENCE [LARGE SCALE GENOMIC DNA]</scope>
    <source>
        <strain evidence="2 3">M105</strain>
    </source>
</reference>
<dbReference type="Proteomes" id="UP000315439">
    <property type="component" value="Unassembled WGS sequence"/>
</dbReference>
<dbReference type="OrthoDB" id="5699594at2"/>
<name>A0A545UGF7_9GAMM</name>
<evidence type="ECO:0000313" key="2">
    <source>
        <dbReference type="EMBL" id="TQV88551.1"/>
    </source>
</evidence>
<protein>
    <recommendedName>
        <fullName evidence="4">Outer membrane lipoprotein-sorting protein</fullName>
    </recommendedName>
</protein>
<dbReference type="EMBL" id="VIKS01000004">
    <property type="protein sequence ID" value="TQV88551.1"/>
    <property type="molecule type" value="Genomic_DNA"/>
</dbReference>